<evidence type="ECO:0000313" key="2">
    <source>
        <dbReference type="EMBL" id="MDA4844054.1"/>
    </source>
</evidence>
<proteinExistence type="predicted"/>
<evidence type="ECO:0000313" key="3">
    <source>
        <dbReference type="Proteomes" id="UP001148313"/>
    </source>
</evidence>
<protein>
    <submittedName>
        <fullName evidence="2">Glycosyltransferase family A protein</fullName>
    </submittedName>
</protein>
<dbReference type="PANTHER" id="PTHR43685">
    <property type="entry name" value="GLYCOSYLTRANSFERASE"/>
    <property type="match status" value="1"/>
</dbReference>
<dbReference type="RefSeq" id="WP_271087577.1">
    <property type="nucleotide sequence ID" value="NZ_JAPJZH010000001.1"/>
</dbReference>
<comment type="caution">
    <text evidence="2">The sequence shown here is derived from an EMBL/GenBank/DDBJ whole genome shotgun (WGS) entry which is preliminary data.</text>
</comment>
<dbReference type="PANTHER" id="PTHR43685:SF2">
    <property type="entry name" value="GLYCOSYLTRANSFERASE 2-LIKE DOMAIN-CONTAINING PROTEIN"/>
    <property type="match status" value="1"/>
</dbReference>
<feature type="domain" description="Glycosyltransferase 2-like" evidence="1">
    <location>
        <begin position="8"/>
        <end position="133"/>
    </location>
</feature>
<accession>A0ABT4VH79</accession>
<dbReference type="InterPro" id="IPR001173">
    <property type="entry name" value="Glyco_trans_2-like"/>
</dbReference>
<keyword evidence="3" id="KW-1185">Reference proteome</keyword>
<evidence type="ECO:0000259" key="1">
    <source>
        <dbReference type="Pfam" id="PF00535"/>
    </source>
</evidence>
<sequence>MDLSDNYTVIIPAYNAEDTIGEAVQSILAQTVPAQEIIIVDDGSTDNTAGAVGVFGSKVKLIKQQNSGVAAATNTALKAVATPLLAALDADDIWKPDKMAMQLRHLYNNPQTGAVFCRGITFRDIAGKREYKNAQDIWGRSAMLIKSADAIANGDLIEPPGGLGDMVDWIARLRENGVQLDLMPDVLVERRIRPGSMTFSRRGIDNKGYVFVAREAILRRRAAAKRQG</sequence>
<dbReference type="InterPro" id="IPR050834">
    <property type="entry name" value="Glycosyltransf_2"/>
</dbReference>
<dbReference type="CDD" id="cd00761">
    <property type="entry name" value="Glyco_tranf_GTA_type"/>
    <property type="match status" value="1"/>
</dbReference>
<dbReference type="EMBL" id="JAPJZH010000001">
    <property type="protein sequence ID" value="MDA4844054.1"/>
    <property type="molecule type" value="Genomic_DNA"/>
</dbReference>
<dbReference type="InterPro" id="IPR029044">
    <property type="entry name" value="Nucleotide-diphossugar_trans"/>
</dbReference>
<dbReference type="Proteomes" id="UP001148313">
    <property type="component" value="Unassembled WGS sequence"/>
</dbReference>
<dbReference type="Pfam" id="PF00535">
    <property type="entry name" value="Glycos_transf_2"/>
    <property type="match status" value="1"/>
</dbReference>
<name>A0ABT4VH79_9HYPH</name>
<organism evidence="2 3">
    <name type="scientific">Hoeflea poritis</name>
    <dbReference type="NCBI Taxonomy" id="2993659"/>
    <lineage>
        <taxon>Bacteria</taxon>
        <taxon>Pseudomonadati</taxon>
        <taxon>Pseudomonadota</taxon>
        <taxon>Alphaproteobacteria</taxon>
        <taxon>Hyphomicrobiales</taxon>
        <taxon>Rhizobiaceae</taxon>
        <taxon>Hoeflea</taxon>
    </lineage>
</organism>
<gene>
    <name evidence="2" type="ORF">OOZ53_01775</name>
</gene>
<dbReference type="Gene3D" id="3.90.550.10">
    <property type="entry name" value="Spore Coat Polysaccharide Biosynthesis Protein SpsA, Chain A"/>
    <property type="match status" value="1"/>
</dbReference>
<reference evidence="2" key="1">
    <citation type="submission" date="2022-11" db="EMBL/GenBank/DDBJ databases">
        <title>Hoeflea poritis sp. nov., isolated from scleractinian coral Porites lutea.</title>
        <authorList>
            <person name="Zhang G."/>
            <person name="Wei Q."/>
            <person name="Cai L."/>
        </authorList>
    </citation>
    <scope>NUCLEOTIDE SEQUENCE</scope>
    <source>
        <strain evidence="2">E7-10</strain>
    </source>
</reference>
<dbReference type="SUPFAM" id="SSF53448">
    <property type="entry name" value="Nucleotide-diphospho-sugar transferases"/>
    <property type="match status" value="1"/>
</dbReference>